<organism evidence="1 2">
    <name type="scientific">Smittium mucronatum</name>
    <dbReference type="NCBI Taxonomy" id="133383"/>
    <lineage>
        <taxon>Eukaryota</taxon>
        <taxon>Fungi</taxon>
        <taxon>Fungi incertae sedis</taxon>
        <taxon>Zoopagomycota</taxon>
        <taxon>Kickxellomycotina</taxon>
        <taxon>Harpellomycetes</taxon>
        <taxon>Harpellales</taxon>
        <taxon>Legeriomycetaceae</taxon>
        <taxon>Smittium</taxon>
    </lineage>
</organism>
<proteinExistence type="predicted"/>
<name>A0A1R0GQZ6_9FUNG</name>
<dbReference type="Proteomes" id="UP000187455">
    <property type="component" value="Unassembled WGS sequence"/>
</dbReference>
<sequence length="67" mass="7585">MDENSHIGEVNLDLDEIDKHEVNLEEIFRRLKFLKRPDNALPTINSIDSASIMKVVSPAVAFIGLKH</sequence>
<gene>
    <name evidence="1" type="ORF">AYI68_g6633</name>
</gene>
<keyword evidence="2" id="KW-1185">Reference proteome</keyword>
<dbReference type="AlphaFoldDB" id="A0A1R0GQZ6"/>
<accession>A0A1R0GQZ6</accession>
<reference evidence="1 2" key="1">
    <citation type="journal article" date="2016" name="Mol. Biol. Evol.">
        <title>Genome-Wide Survey of Gut Fungi (Harpellales) Reveals the First Horizontally Transferred Ubiquitin Gene from a Mosquito Host.</title>
        <authorList>
            <person name="Wang Y."/>
            <person name="White M.M."/>
            <person name="Kvist S."/>
            <person name="Moncalvo J.M."/>
        </authorList>
    </citation>
    <scope>NUCLEOTIDE SEQUENCE [LARGE SCALE GENOMIC DNA]</scope>
    <source>
        <strain evidence="1 2">ALG-7-W6</strain>
    </source>
</reference>
<evidence type="ECO:0000313" key="1">
    <source>
        <dbReference type="EMBL" id="OLY79300.1"/>
    </source>
</evidence>
<evidence type="ECO:0000313" key="2">
    <source>
        <dbReference type="Proteomes" id="UP000187455"/>
    </source>
</evidence>
<protein>
    <submittedName>
        <fullName evidence="1">Uncharacterized protein</fullName>
    </submittedName>
</protein>
<dbReference type="EMBL" id="LSSL01004647">
    <property type="protein sequence ID" value="OLY79300.1"/>
    <property type="molecule type" value="Genomic_DNA"/>
</dbReference>
<comment type="caution">
    <text evidence="1">The sequence shown here is derived from an EMBL/GenBank/DDBJ whole genome shotgun (WGS) entry which is preliminary data.</text>
</comment>